<dbReference type="Pfam" id="PF11750">
    <property type="entry name" value="DUF3307"/>
    <property type="match status" value="1"/>
</dbReference>
<protein>
    <submittedName>
        <fullName evidence="2">Phage protein</fullName>
    </submittedName>
</protein>
<feature type="transmembrane region" description="Helical" evidence="1">
    <location>
        <begin position="43"/>
        <end position="76"/>
    </location>
</feature>
<proteinExistence type="predicted"/>
<dbReference type="EMBL" id="LT960551">
    <property type="protein sequence ID" value="SOK58596.1"/>
    <property type="molecule type" value="Genomic_DNA"/>
</dbReference>
<reference evidence="3 5" key="3">
    <citation type="submission" date="2019-06" db="EMBL/GenBank/DDBJ databases">
        <authorList>
            <person name="Bower L."/>
            <person name="Leinonen R."/>
        </authorList>
    </citation>
    <scope>NUCLEOTIDE SEQUENCE [LARGE SCALE GENOMIC DNA]</scope>
</reference>
<organism evidence="2 4">
    <name type="scientific">Yersinia phage fHe-Yen9-04</name>
    <dbReference type="NCBI Taxonomy" id="2052742"/>
    <lineage>
        <taxon>Viruses</taxon>
        <taxon>Duplodnaviria</taxon>
        <taxon>Heunggongvirae</taxon>
        <taxon>Uroviricota</taxon>
        <taxon>Caudoviricetes</taxon>
        <taxon>Eneladusvirus</taxon>
        <taxon>Eneladusvirus Yen904</taxon>
    </lineage>
</organism>
<keyword evidence="1" id="KW-1133">Transmembrane helix</keyword>
<dbReference type="EMBL" id="LR596615">
    <property type="protein sequence ID" value="VUE36365.1"/>
    <property type="molecule type" value="Genomic_DNA"/>
</dbReference>
<keyword evidence="1" id="KW-0472">Membrane</keyword>
<dbReference type="Proteomes" id="UP000317227">
    <property type="component" value="Segment"/>
</dbReference>
<evidence type="ECO:0000313" key="3">
    <source>
        <dbReference type="EMBL" id="VUE36365.1"/>
    </source>
</evidence>
<evidence type="ECO:0000313" key="5">
    <source>
        <dbReference type="Proteomes" id="UP000317227"/>
    </source>
</evidence>
<gene>
    <name evidence="2" type="primary">g319</name>
</gene>
<reference evidence="2" key="2">
    <citation type="submission" date="2017-10" db="EMBL/GenBank/DDBJ databases">
        <authorList>
            <person name="Banno H."/>
            <person name="Chua N.-H."/>
        </authorList>
    </citation>
    <scope>NUCLEOTIDE SEQUENCE [LARGE SCALE GENOMIC DNA]</scope>
</reference>
<keyword evidence="1" id="KW-0812">Transmembrane</keyword>
<dbReference type="InterPro" id="IPR021737">
    <property type="entry name" value="Phage_phiKZ_Orf197"/>
</dbReference>
<dbReference type="Proteomes" id="UP000240931">
    <property type="component" value="Segment"/>
</dbReference>
<dbReference type="OrthoDB" id="22280at10239"/>
<evidence type="ECO:0000313" key="2">
    <source>
        <dbReference type="EMBL" id="SOK58596.1"/>
    </source>
</evidence>
<accession>A0A2C9CXU8</accession>
<evidence type="ECO:0000256" key="1">
    <source>
        <dbReference type="SAM" id="Phobius"/>
    </source>
</evidence>
<dbReference type="RefSeq" id="YP_009623929.1">
    <property type="nucleotide sequence ID" value="NC_042116.1"/>
</dbReference>
<keyword evidence="4" id="KW-1185">Reference proteome</keyword>
<name>A0A2C9CXU8_9CAUD</name>
<dbReference type="GeneID" id="40100737"/>
<reference evidence="4" key="1">
    <citation type="submission" date="2017-10" db="EMBL/GenBank/DDBJ databases">
        <authorList>
            <person name="Skurnik M."/>
        </authorList>
    </citation>
    <scope>NUCLEOTIDE SEQUENCE [LARGE SCALE GENOMIC DNA]</scope>
</reference>
<evidence type="ECO:0000313" key="4">
    <source>
        <dbReference type="Proteomes" id="UP000240931"/>
    </source>
</evidence>
<sequence length="121" mass="14042">MIETIFLLLVIFQLKHFLCDYPLQGRYMLGKFKKERWELPLAAHAGVHFLATFAIGLFFGFQIALAVAVLDFGVHFVVDKIKVEASRKTDHSKPEFWWYLGLDQMAHHLTHYIIIAILVLL</sequence>
<dbReference type="KEGG" id="vg:40100737"/>